<proteinExistence type="inferred from homology"/>
<dbReference type="PANTHER" id="PTHR13028">
    <property type="entry name" value="RRNA PROCESSING PROTEIN EBNA1-BINDING PROTEIN-RELATED"/>
    <property type="match status" value="1"/>
</dbReference>
<feature type="region of interest" description="Disordered" evidence="7">
    <location>
        <begin position="1"/>
        <end position="23"/>
    </location>
</feature>
<dbReference type="GO" id="GO:0030687">
    <property type="term" value="C:preribosome, large subunit precursor"/>
    <property type="evidence" value="ECO:0007669"/>
    <property type="project" value="TreeGrafter"/>
</dbReference>
<feature type="compositionally biased region" description="Basic and acidic residues" evidence="7">
    <location>
        <begin position="214"/>
        <end position="223"/>
    </location>
</feature>
<dbReference type="GO" id="GO:0034399">
    <property type="term" value="C:nuclear periphery"/>
    <property type="evidence" value="ECO:0007669"/>
    <property type="project" value="TreeGrafter"/>
</dbReference>
<evidence type="ECO:0000256" key="3">
    <source>
        <dbReference type="ARBA" id="ARBA00007336"/>
    </source>
</evidence>
<keyword evidence="5" id="KW-0175">Coiled coil</keyword>
<accession>N6U5E5</accession>
<comment type="function">
    <text evidence="1">Required for the processing of the 27S pre-rRNA.</text>
</comment>
<dbReference type="Pfam" id="PF05890">
    <property type="entry name" value="Ebp2"/>
    <property type="match status" value="1"/>
</dbReference>
<feature type="compositionally biased region" description="Basic and acidic residues" evidence="7">
    <location>
        <begin position="285"/>
        <end position="301"/>
    </location>
</feature>
<organism evidence="8">
    <name type="scientific">Dendroctonus ponderosae</name>
    <name type="common">Mountain pine beetle</name>
    <dbReference type="NCBI Taxonomy" id="77166"/>
    <lineage>
        <taxon>Eukaryota</taxon>
        <taxon>Metazoa</taxon>
        <taxon>Ecdysozoa</taxon>
        <taxon>Arthropoda</taxon>
        <taxon>Hexapoda</taxon>
        <taxon>Insecta</taxon>
        <taxon>Pterygota</taxon>
        <taxon>Neoptera</taxon>
        <taxon>Endopterygota</taxon>
        <taxon>Coleoptera</taxon>
        <taxon>Polyphaga</taxon>
        <taxon>Cucujiformia</taxon>
        <taxon>Curculionidae</taxon>
        <taxon>Scolytinae</taxon>
        <taxon>Dendroctonus</taxon>
    </lineage>
</organism>
<evidence type="ECO:0000313" key="8">
    <source>
        <dbReference type="EMBL" id="ENN75871.1"/>
    </source>
</evidence>
<keyword evidence="4" id="KW-0690">Ribosome biogenesis</keyword>
<feature type="compositionally biased region" description="Basic and acidic residues" evidence="7">
    <location>
        <begin position="11"/>
        <end position="23"/>
    </location>
</feature>
<name>N6U5E5_DENPD</name>
<feature type="compositionally biased region" description="Basic residues" evidence="7">
    <location>
        <begin position="246"/>
        <end position="274"/>
    </location>
</feature>
<dbReference type="OrthoDB" id="443772at2759"/>
<dbReference type="PANTHER" id="PTHR13028:SF0">
    <property type="entry name" value="RRNA-PROCESSING PROTEIN EBP2-RELATED"/>
    <property type="match status" value="1"/>
</dbReference>
<evidence type="ECO:0000256" key="1">
    <source>
        <dbReference type="ARBA" id="ARBA00003387"/>
    </source>
</evidence>
<sequence length="321" mass="37417">MEYSSDSELSDSDRELQEAFAEGKLKPGLNTVQEVPKKRVNNVEGLKQKLVEISLDLPWLEKLDSVNEQAPLAPELAAQLLMHEEKRENQFKNNKKLVQLKPHEDPVLNDFKREMLFQRQAQAAVLEAIPKLKALGLPTKRQAIRSAIVIVSHVLFLFFRPDDYFAEMAKTDEHMQKIREHLMKKQQQQQRSERVKQLRQQKKEGKMMQIQTKLQREQEKKEMLDQVKKYRKGASKDLDFLDSKKSKSISRKSLEKRKMKNKKFGFGGKKKGLKRNTNDSAADISEYRRPKPTKKTKDAKGKGKSNNRPGKNRRSKIRNKK</sequence>
<dbReference type="HOGENOM" id="CLU_036007_1_0_1"/>
<dbReference type="EMBL" id="KB740997">
    <property type="protein sequence ID" value="ENN75871.1"/>
    <property type="molecule type" value="Genomic_DNA"/>
</dbReference>
<dbReference type="GO" id="GO:0042273">
    <property type="term" value="P:ribosomal large subunit biogenesis"/>
    <property type="evidence" value="ECO:0007669"/>
    <property type="project" value="TreeGrafter"/>
</dbReference>
<feature type="region of interest" description="Disordered" evidence="7">
    <location>
        <begin position="243"/>
        <end position="321"/>
    </location>
</feature>
<gene>
    <name evidence="8" type="ORF">YQE_07600</name>
</gene>
<comment type="similarity">
    <text evidence="3">Belongs to the EBP2 family.</text>
</comment>
<protein>
    <submittedName>
        <fullName evidence="8">Uncharacterized protein</fullName>
    </submittedName>
</protein>
<reference evidence="8" key="1">
    <citation type="journal article" date="2013" name="Genome Biol.">
        <title>Draft genome of the mountain pine beetle, Dendroctonus ponderosae Hopkins, a major forest pest.</title>
        <authorList>
            <person name="Keeling C.I."/>
            <person name="Yuen M.M."/>
            <person name="Liao N.Y."/>
            <person name="Docking T.R."/>
            <person name="Chan S.K."/>
            <person name="Taylor G.A."/>
            <person name="Palmquist D.L."/>
            <person name="Jackman S.D."/>
            <person name="Nguyen A."/>
            <person name="Li M."/>
            <person name="Henderson H."/>
            <person name="Janes J.K."/>
            <person name="Zhao Y."/>
            <person name="Pandoh P."/>
            <person name="Moore R."/>
            <person name="Sperling F.A."/>
            <person name="Huber D.P."/>
            <person name="Birol I."/>
            <person name="Jones S.J."/>
            <person name="Bohlmann J."/>
        </authorList>
    </citation>
    <scope>NUCLEOTIDE SEQUENCE</scope>
</reference>
<evidence type="ECO:0000256" key="5">
    <source>
        <dbReference type="ARBA" id="ARBA00023054"/>
    </source>
</evidence>
<dbReference type="OMA" id="RETMFHR"/>
<evidence type="ECO:0000256" key="2">
    <source>
        <dbReference type="ARBA" id="ARBA00004604"/>
    </source>
</evidence>
<dbReference type="GO" id="GO:0005730">
    <property type="term" value="C:nucleolus"/>
    <property type="evidence" value="ECO:0007669"/>
    <property type="project" value="UniProtKB-SubCell"/>
</dbReference>
<feature type="compositionally biased region" description="Basic and acidic residues" evidence="7">
    <location>
        <begin position="197"/>
        <end position="206"/>
    </location>
</feature>
<feature type="region of interest" description="Disordered" evidence="7">
    <location>
        <begin position="197"/>
        <end position="223"/>
    </location>
</feature>
<evidence type="ECO:0000256" key="4">
    <source>
        <dbReference type="ARBA" id="ARBA00022517"/>
    </source>
</evidence>
<evidence type="ECO:0000256" key="6">
    <source>
        <dbReference type="ARBA" id="ARBA00023242"/>
    </source>
</evidence>
<comment type="subcellular location">
    <subcellularLocation>
        <location evidence="2">Nucleus</location>
        <location evidence="2">Nucleolus</location>
    </subcellularLocation>
</comment>
<feature type="compositionally biased region" description="Basic residues" evidence="7">
    <location>
        <begin position="302"/>
        <end position="321"/>
    </location>
</feature>
<dbReference type="AlphaFoldDB" id="N6U5E5"/>
<dbReference type="GO" id="GO:0006364">
    <property type="term" value="P:rRNA processing"/>
    <property type="evidence" value="ECO:0007669"/>
    <property type="project" value="TreeGrafter"/>
</dbReference>
<keyword evidence="6" id="KW-0539">Nucleus</keyword>
<evidence type="ECO:0000256" key="7">
    <source>
        <dbReference type="SAM" id="MobiDB-lite"/>
    </source>
</evidence>
<dbReference type="InterPro" id="IPR008610">
    <property type="entry name" value="Ebp2"/>
</dbReference>
<feature type="non-terminal residue" evidence="8">
    <location>
        <position position="1"/>
    </location>
</feature>